<organism evidence="1 2">
    <name type="scientific">Paratrimastix pyriformis</name>
    <dbReference type="NCBI Taxonomy" id="342808"/>
    <lineage>
        <taxon>Eukaryota</taxon>
        <taxon>Metamonada</taxon>
        <taxon>Preaxostyla</taxon>
        <taxon>Paratrimastigidae</taxon>
        <taxon>Paratrimastix</taxon>
    </lineage>
</organism>
<evidence type="ECO:0000313" key="1">
    <source>
        <dbReference type="EMBL" id="KAJ4457847.1"/>
    </source>
</evidence>
<keyword evidence="2" id="KW-1185">Reference proteome</keyword>
<dbReference type="EMBL" id="JAPMOS010000038">
    <property type="protein sequence ID" value="KAJ4457847.1"/>
    <property type="molecule type" value="Genomic_DNA"/>
</dbReference>
<name>A0ABQ8UJG2_9EUKA</name>
<sequence length="162" mass="17857">MSNLPRVGLSPQQGGYIRDRIKHEEMICTKTQRKIQAQFQSRMYWAQSTDTTPDKSPTFAYRESGGDSPQPSTWVPCATSSNQALFDSSTAATICVTTWLLAPLTPGTNLHPGQCGPDDDTPITMPQRLATSREAPELSPSTRFLIWLTLPRLRAPLAAPPE</sequence>
<dbReference type="Proteomes" id="UP001141327">
    <property type="component" value="Unassembled WGS sequence"/>
</dbReference>
<gene>
    <name evidence="1" type="ORF">PAPYR_6523</name>
</gene>
<comment type="caution">
    <text evidence="1">The sequence shown here is derived from an EMBL/GenBank/DDBJ whole genome shotgun (WGS) entry which is preliminary data.</text>
</comment>
<evidence type="ECO:0000313" key="2">
    <source>
        <dbReference type="Proteomes" id="UP001141327"/>
    </source>
</evidence>
<reference evidence="1" key="1">
    <citation type="journal article" date="2022" name="bioRxiv">
        <title>Genomics of Preaxostyla Flagellates Illuminates Evolutionary Transitions and the Path Towards Mitochondrial Loss.</title>
        <authorList>
            <person name="Novak L.V.F."/>
            <person name="Treitli S.C."/>
            <person name="Pyrih J."/>
            <person name="Halakuc P."/>
            <person name="Pipaliya S.V."/>
            <person name="Vacek V."/>
            <person name="Brzon O."/>
            <person name="Soukal P."/>
            <person name="Eme L."/>
            <person name="Dacks J.B."/>
            <person name="Karnkowska A."/>
            <person name="Elias M."/>
            <person name="Hampl V."/>
        </authorList>
    </citation>
    <scope>NUCLEOTIDE SEQUENCE</scope>
    <source>
        <strain evidence="1">RCP-MX</strain>
    </source>
</reference>
<accession>A0ABQ8UJG2</accession>
<proteinExistence type="predicted"/>
<protein>
    <submittedName>
        <fullName evidence="1">Uncharacterized protein</fullName>
    </submittedName>
</protein>